<feature type="transmembrane region" description="Helical" evidence="1">
    <location>
        <begin position="49"/>
        <end position="69"/>
    </location>
</feature>
<dbReference type="HOGENOM" id="CLU_1084390_0_0_9"/>
<comment type="caution">
    <text evidence="2">The sequence shown here is derived from an EMBL/GenBank/DDBJ whole genome shotgun (WGS) entry which is preliminary data.</text>
</comment>
<sequence length="255" mass="29647">MEHIVSSLEIITKFVSIPIIISVVFYMINNINITDIEKKFLTNHQRLQIFLSNILITFIMGSISMAFPLYNEIVKANNIKFIFILFGIIAFFTSIISYMLLKIIEWFNPIKATAFIKIETVEWKVLRVISKSQVLLRRKAGENEKCQSIVTYRDLKLVKEQEINIYYELKKDKYSIFIRDLSIQGWKSVVIRNSIGVSAMLALIVILKLLNTINFIVVLLILFLIVLITIINIHILYLKINNKLYPEIFANHTGN</sequence>
<dbReference type="EMBL" id="AHDJ01000034">
    <property type="protein sequence ID" value="EJQ42376.1"/>
    <property type="molecule type" value="Genomic_DNA"/>
</dbReference>
<name>J8A1B9_BACCE</name>
<feature type="transmembrane region" description="Helical" evidence="1">
    <location>
        <begin position="6"/>
        <end position="28"/>
    </location>
</feature>
<evidence type="ECO:0000256" key="1">
    <source>
        <dbReference type="SAM" id="Phobius"/>
    </source>
</evidence>
<evidence type="ECO:0000313" key="3">
    <source>
        <dbReference type="Proteomes" id="UP000006600"/>
    </source>
</evidence>
<feature type="transmembrane region" description="Helical" evidence="1">
    <location>
        <begin position="189"/>
        <end position="207"/>
    </location>
</feature>
<reference evidence="2 3" key="1">
    <citation type="submission" date="2012-04" db="EMBL/GenBank/DDBJ databases">
        <title>The Genome Sequence of Bacillus cereus BAG5X1-1.</title>
        <authorList>
            <consortium name="The Broad Institute Genome Sequencing Platform"/>
            <consortium name="The Broad Institute Genome Sequencing Center for Infectious Disease"/>
            <person name="Feldgarden M."/>
            <person name="Van der Auwera G.A."/>
            <person name="Mahillon J."/>
            <person name="Duprez V."/>
            <person name="Timmery S."/>
            <person name="Mattelet C."/>
            <person name="Dierick K."/>
            <person name="Sun M."/>
            <person name="Yu Z."/>
            <person name="Zhu L."/>
            <person name="Hu X."/>
            <person name="Shank E.B."/>
            <person name="Swiecicka I."/>
            <person name="Hansen B.M."/>
            <person name="Andrup L."/>
            <person name="Young S.K."/>
            <person name="Zeng Q."/>
            <person name="Gargeya S."/>
            <person name="Fitzgerald M."/>
            <person name="Haas B."/>
            <person name="Abouelleil A."/>
            <person name="Alvarado L."/>
            <person name="Arachchi H.M."/>
            <person name="Berlin A."/>
            <person name="Chapman S.B."/>
            <person name="Goldberg J."/>
            <person name="Griggs A."/>
            <person name="Gujja S."/>
            <person name="Hansen M."/>
            <person name="Howarth C."/>
            <person name="Imamovic A."/>
            <person name="Larimer J."/>
            <person name="McCowen C."/>
            <person name="Montmayeur A."/>
            <person name="Murphy C."/>
            <person name="Neiman D."/>
            <person name="Pearson M."/>
            <person name="Priest M."/>
            <person name="Roberts A."/>
            <person name="Saif S."/>
            <person name="Shea T."/>
            <person name="Sisk P."/>
            <person name="Sykes S."/>
            <person name="Wortman J."/>
            <person name="Nusbaum C."/>
            <person name="Birren B."/>
        </authorList>
    </citation>
    <scope>NUCLEOTIDE SEQUENCE [LARGE SCALE GENOMIC DNA]</scope>
    <source>
        <strain evidence="2 3">BAG5X1-1</strain>
    </source>
</reference>
<evidence type="ECO:0000313" key="2">
    <source>
        <dbReference type="EMBL" id="EJQ42376.1"/>
    </source>
</evidence>
<feature type="transmembrane region" description="Helical" evidence="1">
    <location>
        <begin position="81"/>
        <end position="101"/>
    </location>
</feature>
<keyword evidence="1" id="KW-0812">Transmembrane</keyword>
<organism evidence="2 3">
    <name type="scientific">Bacillus cereus BAG5X1-1</name>
    <dbReference type="NCBI Taxonomy" id="1053189"/>
    <lineage>
        <taxon>Bacteria</taxon>
        <taxon>Bacillati</taxon>
        <taxon>Bacillota</taxon>
        <taxon>Bacilli</taxon>
        <taxon>Bacillales</taxon>
        <taxon>Bacillaceae</taxon>
        <taxon>Bacillus</taxon>
        <taxon>Bacillus cereus group</taxon>
    </lineage>
</organism>
<dbReference type="AlphaFoldDB" id="J8A1B9"/>
<protein>
    <submittedName>
        <fullName evidence="2">Uncharacterized protein</fullName>
    </submittedName>
</protein>
<dbReference type="PATRIC" id="fig|1053189.3.peg.4012"/>
<accession>J8A1B9</accession>
<keyword evidence="1" id="KW-0472">Membrane</keyword>
<proteinExistence type="predicted"/>
<gene>
    <name evidence="2" type="ORF">IEE_03941</name>
</gene>
<dbReference type="Proteomes" id="UP000006600">
    <property type="component" value="Unassembled WGS sequence"/>
</dbReference>
<feature type="transmembrane region" description="Helical" evidence="1">
    <location>
        <begin position="213"/>
        <end position="238"/>
    </location>
</feature>
<keyword evidence="1" id="KW-1133">Transmembrane helix</keyword>